<evidence type="ECO:0000259" key="7">
    <source>
        <dbReference type="Pfam" id="PF00884"/>
    </source>
</evidence>
<evidence type="ECO:0000313" key="10">
    <source>
        <dbReference type="Proteomes" id="UP000256321"/>
    </source>
</evidence>
<evidence type="ECO:0000313" key="11">
    <source>
        <dbReference type="Proteomes" id="UP000629596"/>
    </source>
</evidence>
<protein>
    <submittedName>
        <fullName evidence="9">Arylsulfatase</fullName>
    </submittedName>
</protein>
<sequence>MYKRVLSFTSLGLLASFAPSLQAQKDSRPNILVILADDLGFSDIGCYGGEIQTPNLNKLAENGLRFTHFYNTSRSCPTRASLLTGLYQHQAGIGRMTFDDHKPGYRGTMTHNGVTIAEALGSAGYNTAWVGKWHVAETPLRPDQRQWLAHQVHHDEFAPKDNYPLNRGFKDCYGTIYGVVDYFDPFSLVSGDKPVDTVPDDYYSTIALADTAVAYVNKYAASDNPFFMYLAFHCPHWPLHALPEDIKKYEDTYKCGWQAIREARYERMKKMKLFGDADDFLSPRQFSDSWDENPDKEWDARAMAVHAAMVDRMDQEIGRVIKALEETGQLDNTLILFMSDNGCSNEDCQLYSEGENDRPAETRKGEKIVYPRKKEVMPGPETTYASVGARWANAANTPFRYWKAMSYEGGICTPMIAYWPKGIKQPKGSINTQMGHVIDVMATCLDISGIQYPAEYHGNKILPLAGKSLLPVFRTGVRDGHRELCFEHFNEKALIDASGWKIVWPNAKKAWELYDLNNDRSEMHDLSAQYPEKVKEMAARYEMWEKDYMVEPRP</sequence>
<keyword evidence="3" id="KW-0378">Hydrolase</keyword>
<feature type="chain" id="PRO_5017720707" evidence="6">
    <location>
        <begin position="24"/>
        <end position="554"/>
    </location>
</feature>
<dbReference type="GO" id="GO:0046872">
    <property type="term" value="F:metal ion binding"/>
    <property type="evidence" value="ECO:0007669"/>
    <property type="project" value="UniProtKB-KW"/>
</dbReference>
<dbReference type="InterPro" id="IPR050738">
    <property type="entry name" value="Sulfatase"/>
</dbReference>
<organism evidence="9 10">
    <name type="scientific">Parabacteroides acidifaciens</name>
    <dbReference type="NCBI Taxonomy" id="2290935"/>
    <lineage>
        <taxon>Bacteria</taxon>
        <taxon>Pseudomonadati</taxon>
        <taxon>Bacteroidota</taxon>
        <taxon>Bacteroidia</taxon>
        <taxon>Bacteroidales</taxon>
        <taxon>Tannerellaceae</taxon>
        <taxon>Parabacteroides</taxon>
    </lineage>
</organism>
<name>A0A3D8HAV9_9BACT</name>
<dbReference type="EMBL" id="JACRTI010000066">
    <property type="protein sequence ID" value="MBC8603594.1"/>
    <property type="molecule type" value="Genomic_DNA"/>
</dbReference>
<dbReference type="Pfam" id="PF00884">
    <property type="entry name" value="Sulfatase"/>
    <property type="match status" value="1"/>
</dbReference>
<evidence type="ECO:0000256" key="2">
    <source>
        <dbReference type="ARBA" id="ARBA00022723"/>
    </source>
</evidence>
<dbReference type="InterPro" id="IPR000917">
    <property type="entry name" value="Sulfatase_N"/>
</dbReference>
<dbReference type="PROSITE" id="PS00149">
    <property type="entry name" value="SULFATASE_2"/>
    <property type="match status" value="1"/>
</dbReference>
<dbReference type="PANTHER" id="PTHR42693">
    <property type="entry name" value="ARYLSULFATASE FAMILY MEMBER"/>
    <property type="match status" value="1"/>
</dbReference>
<dbReference type="CDD" id="cd16025">
    <property type="entry name" value="PAS_like"/>
    <property type="match status" value="1"/>
</dbReference>
<dbReference type="Gene3D" id="3.40.720.10">
    <property type="entry name" value="Alkaline Phosphatase, subunit A"/>
    <property type="match status" value="1"/>
</dbReference>
<comment type="caution">
    <text evidence="9">The sequence shown here is derived from an EMBL/GenBank/DDBJ whole genome shotgun (WGS) entry which is preliminary data.</text>
</comment>
<dbReference type="Gene3D" id="3.30.1120.10">
    <property type="match status" value="1"/>
</dbReference>
<keyword evidence="6" id="KW-0732">Signal</keyword>
<evidence type="ECO:0000313" key="8">
    <source>
        <dbReference type="EMBL" id="MBC8603594.1"/>
    </source>
</evidence>
<dbReference type="InterPro" id="IPR017850">
    <property type="entry name" value="Alkaline_phosphatase_core_sf"/>
</dbReference>
<dbReference type="PANTHER" id="PTHR42693:SF53">
    <property type="entry name" value="ENDO-4-O-SULFATASE"/>
    <property type="match status" value="1"/>
</dbReference>
<evidence type="ECO:0000313" key="9">
    <source>
        <dbReference type="EMBL" id="RDU47677.1"/>
    </source>
</evidence>
<dbReference type="RefSeq" id="WP_115501087.1">
    <property type="nucleotide sequence ID" value="NZ_JACRTI010000066.1"/>
</dbReference>
<keyword evidence="2" id="KW-0479">Metal-binding</keyword>
<keyword evidence="4" id="KW-0106">Calcium</keyword>
<reference evidence="8 11" key="2">
    <citation type="submission" date="2020-08" db="EMBL/GenBank/DDBJ databases">
        <title>Genome public.</title>
        <authorList>
            <person name="Liu C."/>
            <person name="Sun Q."/>
        </authorList>
    </citation>
    <scope>NUCLEOTIDE SEQUENCE [LARGE SCALE GENOMIC DNA]</scope>
    <source>
        <strain evidence="8 11">426_9</strain>
    </source>
</reference>
<evidence type="ECO:0000256" key="3">
    <source>
        <dbReference type="ARBA" id="ARBA00022801"/>
    </source>
</evidence>
<evidence type="ECO:0000256" key="6">
    <source>
        <dbReference type="SAM" id="SignalP"/>
    </source>
</evidence>
<feature type="modified residue" description="3-oxoalanine (Ser)" evidence="5">
    <location>
        <position position="75"/>
    </location>
</feature>
<proteinExistence type="inferred from homology"/>
<dbReference type="InterPro" id="IPR024607">
    <property type="entry name" value="Sulfatase_CS"/>
</dbReference>
<evidence type="ECO:0000256" key="1">
    <source>
        <dbReference type="ARBA" id="ARBA00008779"/>
    </source>
</evidence>
<dbReference type="SUPFAM" id="SSF53649">
    <property type="entry name" value="Alkaline phosphatase-like"/>
    <property type="match status" value="1"/>
</dbReference>
<dbReference type="AlphaFoldDB" id="A0A3D8HAV9"/>
<comment type="PTM">
    <text evidence="5">The conversion to 3-oxoalanine (also known as C-formylglycine, FGly), of a serine or cysteine residue in prokaryotes and of a cysteine residue in eukaryotes, is critical for catalytic activity.</text>
</comment>
<feature type="domain" description="Sulfatase N-terminal" evidence="7">
    <location>
        <begin position="29"/>
        <end position="450"/>
    </location>
</feature>
<evidence type="ECO:0000256" key="5">
    <source>
        <dbReference type="PIRSR" id="PIRSR600917-52"/>
    </source>
</evidence>
<keyword evidence="11" id="KW-1185">Reference proteome</keyword>
<accession>A0A3D8HAV9</accession>
<dbReference type="Proteomes" id="UP000629596">
    <property type="component" value="Unassembled WGS sequence"/>
</dbReference>
<reference evidence="9 10" key="1">
    <citation type="submission" date="2018-07" db="EMBL/GenBank/DDBJ databases">
        <title>Parabacteroides acidifaciens nov. sp., isolated from human feces.</title>
        <authorList>
            <person name="Wang Y.J."/>
        </authorList>
    </citation>
    <scope>NUCLEOTIDE SEQUENCE [LARGE SCALE GENOMIC DNA]</scope>
    <source>
        <strain evidence="9 10">426-9</strain>
    </source>
</reference>
<comment type="similarity">
    <text evidence="1">Belongs to the sulfatase family.</text>
</comment>
<feature type="signal peptide" evidence="6">
    <location>
        <begin position="1"/>
        <end position="23"/>
    </location>
</feature>
<dbReference type="GO" id="GO:0004065">
    <property type="term" value="F:arylsulfatase activity"/>
    <property type="evidence" value="ECO:0007669"/>
    <property type="project" value="TreeGrafter"/>
</dbReference>
<evidence type="ECO:0000256" key="4">
    <source>
        <dbReference type="ARBA" id="ARBA00022837"/>
    </source>
</evidence>
<dbReference type="Proteomes" id="UP000256321">
    <property type="component" value="Unassembled WGS sequence"/>
</dbReference>
<dbReference type="EMBL" id="QREV01000066">
    <property type="protein sequence ID" value="RDU47677.1"/>
    <property type="molecule type" value="Genomic_DNA"/>
</dbReference>
<dbReference type="FunFam" id="3.40.720.10:FF:000047">
    <property type="entry name" value="Arylsulfatase"/>
    <property type="match status" value="1"/>
</dbReference>
<gene>
    <name evidence="9" type="ORF">DWU89_18375</name>
    <name evidence="8" type="ORF">H8784_17935</name>
</gene>